<evidence type="ECO:0000313" key="2">
    <source>
        <dbReference type="Proteomes" id="UP000297638"/>
    </source>
</evidence>
<reference evidence="1 2" key="1">
    <citation type="submission" date="2019-03" db="EMBL/GenBank/DDBJ databases">
        <title>Glutamicibacter sp. LJH19 genome.</title>
        <authorList>
            <person name="Sinai Borker S."/>
            <person name="Kumar R."/>
        </authorList>
    </citation>
    <scope>NUCLEOTIDE SEQUENCE [LARGE SCALE GENOMIC DNA]</scope>
    <source>
        <strain evidence="1 2">LJH19</strain>
    </source>
</reference>
<dbReference type="EMBL" id="SPDS01000001">
    <property type="protein sequence ID" value="TFH57274.1"/>
    <property type="molecule type" value="Genomic_DNA"/>
</dbReference>
<proteinExistence type="predicted"/>
<comment type="caution">
    <text evidence="1">The sequence shown here is derived from an EMBL/GenBank/DDBJ whole genome shotgun (WGS) entry which is preliminary data.</text>
</comment>
<organism evidence="1 2">
    <name type="scientific">Glutamicibacter arilaitensis</name>
    <dbReference type="NCBI Taxonomy" id="256701"/>
    <lineage>
        <taxon>Bacteria</taxon>
        <taxon>Bacillati</taxon>
        <taxon>Actinomycetota</taxon>
        <taxon>Actinomycetes</taxon>
        <taxon>Micrococcales</taxon>
        <taxon>Micrococcaceae</taxon>
        <taxon>Glutamicibacter</taxon>
    </lineage>
</organism>
<sequence length="724" mass="77290">MLVNGVARPIVSVSFDRELSGDLPAQVSAVSGVTQATGSIVWSQADDVSDNPGVPWGPQVWMPKRGDRVEVFVGDGVREWKQFHGLIDKTTGSFGSGFQSTIIDDFDKLTATVTHVPLLRIMPPAQGGGDPNRTVGLMPLYYVDFALRQAGFHCTPPPEYMSSLTVNMQGSLWPLRGTLISTMPNNTHGNNARSPWGISMSDFTATYNLWGSHTGAEPLQITLMAAPDHAGSSYVRVFYGSTDTDFVQLTLSTDRIARAYRDNTLIAEVPLGSAVVASMLVKNGAVTIRTDAGATVSASLSLPSGTAGRALVYASPNARTAGAQVSFPTRSVDELVSTRWTPSAVMDTGNIYLNGLMDAGRAIEGVTAQQLLEDIGSSTLAAFWIDETGVARWAPSDSLRGHASVRTITTLDDVLSLDWEDGLLGTASKVTVKAQKPAITRGRWRNTVLARGGGGESMKSGDEVEIFLEPESDEDWIQPGTNFLEVGGAGGIWSSANNPEYSLTGLYYSADGGTTEASGLSVTITTASLGLQKIIVKYRAGSWPADVEGVLATSPTAGTLWPKNRDKPLPKLVGAGRVKWTEEEYVATGPAGAGPELVHELGQWGNRVDSQIMLERFASFIQSQTANPEPVVSGLGITPDPRLQLGDIVTIRSGLGGFELRALIIRVGVSFDSQLSMELGVRVLSAKNTSMTYAEFQKLTPATYAAFRSEPPSPQTYAQFESDL</sequence>
<protein>
    <submittedName>
        <fullName evidence="1">Uncharacterized protein</fullName>
    </submittedName>
</protein>
<dbReference type="AlphaFoldDB" id="A0A4Y8U0P3"/>
<evidence type="ECO:0000313" key="1">
    <source>
        <dbReference type="EMBL" id="TFH57274.1"/>
    </source>
</evidence>
<gene>
    <name evidence="1" type="ORF">EXY26_09850</name>
</gene>
<name>A0A4Y8U0P3_9MICC</name>
<dbReference type="Proteomes" id="UP000297638">
    <property type="component" value="Unassembled WGS sequence"/>
</dbReference>
<dbReference type="RefSeq" id="WP_134780211.1">
    <property type="nucleotide sequence ID" value="NZ_SPDS01000001.1"/>
</dbReference>
<accession>A0A4Y8U0P3</accession>